<organism evidence="2 3">
    <name type="scientific">Kolteria novifilia</name>
    <dbReference type="NCBI Taxonomy" id="2527975"/>
    <lineage>
        <taxon>Bacteria</taxon>
        <taxon>Pseudomonadati</taxon>
        <taxon>Planctomycetota</taxon>
        <taxon>Planctomycetia</taxon>
        <taxon>Kolteriales</taxon>
        <taxon>Kolteriaceae</taxon>
        <taxon>Kolteria</taxon>
    </lineage>
</organism>
<keyword evidence="1" id="KW-0732">Signal</keyword>
<dbReference type="OrthoDB" id="214400at2"/>
<evidence type="ECO:0000313" key="2">
    <source>
        <dbReference type="EMBL" id="QDU62960.1"/>
    </source>
</evidence>
<dbReference type="KEGG" id="knv:Pan216_38340"/>
<dbReference type="Proteomes" id="UP000317093">
    <property type="component" value="Chromosome"/>
</dbReference>
<sequence precursor="true">MKPHPTLRTLCCLSVTLVGSLATGALAQTSQPVTATTAAALMRASARENAYTYLFFWSRDDQQTQTMRQVFHKAVRQLGDSVHAIDVNIADAREEEIVDHFGVSRAPMPLALAVAPNGAVTGAFPVRFTTEQLAQAKVSPATQACMNALQHRKLVLLAIQNASTTDRQAAYHGASEFQRDIRFATSTELVTIDPDDPAEAGFLRRLKVAPQTRDAVTIVLAPPGTPIATFTGAVSREQIVEKVTAARNSCCPGGKCGPGGCCPGGKCGPEGCQPAK</sequence>
<accession>A0A518B7K4</accession>
<keyword evidence="3" id="KW-1185">Reference proteome</keyword>
<feature type="chain" id="PRO_5021957086" description="Thioredoxin domain-containing protein" evidence="1">
    <location>
        <begin position="28"/>
        <end position="276"/>
    </location>
</feature>
<feature type="signal peptide" evidence="1">
    <location>
        <begin position="1"/>
        <end position="27"/>
    </location>
</feature>
<dbReference type="RefSeq" id="WP_145260066.1">
    <property type="nucleotide sequence ID" value="NZ_CP036279.1"/>
</dbReference>
<proteinExistence type="predicted"/>
<reference evidence="2 3" key="1">
    <citation type="submission" date="2019-02" db="EMBL/GenBank/DDBJ databases">
        <title>Deep-cultivation of Planctomycetes and their phenomic and genomic characterization uncovers novel biology.</title>
        <authorList>
            <person name="Wiegand S."/>
            <person name="Jogler M."/>
            <person name="Boedeker C."/>
            <person name="Pinto D."/>
            <person name="Vollmers J."/>
            <person name="Rivas-Marin E."/>
            <person name="Kohn T."/>
            <person name="Peeters S.H."/>
            <person name="Heuer A."/>
            <person name="Rast P."/>
            <person name="Oberbeckmann S."/>
            <person name="Bunk B."/>
            <person name="Jeske O."/>
            <person name="Meyerdierks A."/>
            <person name="Storesund J.E."/>
            <person name="Kallscheuer N."/>
            <person name="Luecker S."/>
            <person name="Lage O.M."/>
            <person name="Pohl T."/>
            <person name="Merkel B.J."/>
            <person name="Hornburger P."/>
            <person name="Mueller R.-W."/>
            <person name="Bruemmer F."/>
            <person name="Labrenz M."/>
            <person name="Spormann A.M."/>
            <person name="Op den Camp H."/>
            <person name="Overmann J."/>
            <person name="Amann R."/>
            <person name="Jetten M.S.M."/>
            <person name="Mascher T."/>
            <person name="Medema M.H."/>
            <person name="Devos D.P."/>
            <person name="Kaster A.-K."/>
            <person name="Ovreas L."/>
            <person name="Rohde M."/>
            <person name="Galperin M.Y."/>
            <person name="Jogler C."/>
        </authorList>
    </citation>
    <scope>NUCLEOTIDE SEQUENCE [LARGE SCALE GENOMIC DNA]</scope>
    <source>
        <strain evidence="2 3">Pan216</strain>
    </source>
</reference>
<dbReference type="EMBL" id="CP036279">
    <property type="protein sequence ID" value="QDU62960.1"/>
    <property type="molecule type" value="Genomic_DNA"/>
</dbReference>
<evidence type="ECO:0000256" key="1">
    <source>
        <dbReference type="SAM" id="SignalP"/>
    </source>
</evidence>
<gene>
    <name evidence="2" type="ORF">Pan216_38340</name>
</gene>
<name>A0A518B7K4_9BACT</name>
<dbReference type="AlphaFoldDB" id="A0A518B7K4"/>
<protein>
    <recommendedName>
        <fullName evidence="4">Thioredoxin domain-containing protein</fullName>
    </recommendedName>
</protein>
<evidence type="ECO:0008006" key="4">
    <source>
        <dbReference type="Google" id="ProtNLM"/>
    </source>
</evidence>
<evidence type="ECO:0000313" key="3">
    <source>
        <dbReference type="Proteomes" id="UP000317093"/>
    </source>
</evidence>